<proteinExistence type="predicted"/>
<protein>
    <submittedName>
        <fullName evidence="2">Uncharacterized protein</fullName>
    </submittedName>
</protein>
<keyword evidence="1" id="KW-0472">Membrane</keyword>
<dbReference type="RefSeq" id="WP_194931671.1">
    <property type="nucleotide sequence ID" value="NZ_JADLZT010000007.1"/>
</dbReference>
<feature type="transmembrane region" description="Helical" evidence="1">
    <location>
        <begin position="54"/>
        <end position="77"/>
    </location>
</feature>
<keyword evidence="1" id="KW-1133">Transmembrane helix</keyword>
<evidence type="ECO:0000313" key="2">
    <source>
        <dbReference type="EMBL" id="MBF6025061.1"/>
    </source>
</evidence>
<evidence type="ECO:0000313" key="3">
    <source>
        <dbReference type="Proteomes" id="UP001429984"/>
    </source>
</evidence>
<reference evidence="2 3" key="1">
    <citation type="submission" date="2020-11" db="EMBL/GenBank/DDBJ databases">
        <title>Draft Genome Sequence and Secondary Metabolite Biosynthetic Potential of the Lysobacter niastensis Type strain DSM 18481.</title>
        <authorList>
            <person name="Turrini P."/>
            <person name="Artuso I."/>
            <person name="Tescari M."/>
            <person name="Lugli G.A."/>
            <person name="Frangipani E."/>
            <person name="Ventura M."/>
            <person name="Visca P."/>
        </authorList>
    </citation>
    <scope>NUCLEOTIDE SEQUENCE [LARGE SCALE GENOMIC DNA]</scope>
    <source>
        <strain evidence="2 3">DSM 18481</strain>
    </source>
</reference>
<dbReference type="Proteomes" id="UP001429984">
    <property type="component" value="Unassembled WGS sequence"/>
</dbReference>
<organism evidence="2 3">
    <name type="scientific">Lysobacter niastensis</name>
    <dbReference type="NCBI Taxonomy" id="380629"/>
    <lineage>
        <taxon>Bacteria</taxon>
        <taxon>Pseudomonadati</taxon>
        <taxon>Pseudomonadota</taxon>
        <taxon>Gammaproteobacteria</taxon>
        <taxon>Lysobacterales</taxon>
        <taxon>Lysobacteraceae</taxon>
        <taxon>Lysobacter</taxon>
    </lineage>
</organism>
<keyword evidence="1" id="KW-0812">Transmembrane</keyword>
<gene>
    <name evidence="2" type="ORF">IU514_13600</name>
</gene>
<name>A0ABS0B7S8_9GAMM</name>
<evidence type="ECO:0000256" key="1">
    <source>
        <dbReference type="SAM" id="Phobius"/>
    </source>
</evidence>
<comment type="caution">
    <text evidence="2">The sequence shown here is derived from an EMBL/GenBank/DDBJ whole genome shotgun (WGS) entry which is preliminary data.</text>
</comment>
<sequence length="122" mass="12799">MPKIIVSVWIYLCGLIGAAVTGGLLSQVLSAFPPSQVEAYGPVVPGVARTWSALLPGAPTVLWLSATASVAAGIYLLRSRRPLETRLFSAAVIAALNLFLSMFFTGALLLAHFYLPKVANGA</sequence>
<accession>A0ABS0B7S8</accession>
<dbReference type="EMBL" id="JADLZT010000007">
    <property type="protein sequence ID" value="MBF6025061.1"/>
    <property type="molecule type" value="Genomic_DNA"/>
</dbReference>
<feature type="transmembrane region" description="Helical" evidence="1">
    <location>
        <begin position="89"/>
        <end position="115"/>
    </location>
</feature>
<keyword evidence="3" id="KW-1185">Reference proteome</keyword>